<keyword evidence="2" id="KW-1185">Reference proteome</keyword>
<reference evidence="1 2" key="1">
    <citation type="journal article" date="2013" name="PLoS Genet.">
        <title>Comparative genome structure, secondary metabolite, and effector coding capacity across Cochliobolus pathogens.</title>
        <authorList>
            <person name="Condon B.J."/>
            <person name="Leng Y."/>
            <person name="Wu D."/>
            <person name="Bushley K.E."/>
            <person name="Ohm R.A."/>
            <person name="Otillar R."/>
            <person name="Martin J."/>
            <person name="Schackwitz W."/>
            <person name="Grimwood J."/>
            <person name="MohdZainudin N."/>
            <person name="Xue C."/>
            <person name="Wang R."/>
            <person name="Manning V.A."/>
            <person name="Dhillon B."/>
            <person name="Tu Z.J."/>
            <person name="Steffenson B.J."/>
            <person name="Salamov A."/>
            <person name="Sun H."/>
            <person name="Lowry S."/>
            <person name="LaButti K."/>
            <person name="Han J."/>
            <person name="Copeland A."/>
            <person name="Lindquist E."/>
            <person name="Barry K."/>
            <person name="Schmutz J."/>
            <person name="Baker S.E."/>
            <person name="Ciuffetti L.M."/>
            <person name="Grigoriev I.V."/>
            <person name="Zhong S."/>
            <person name="Turgeon B.G."/>
        </authorList>
    </citation>
    <scope>NUCLEOTIDE SEQUENCE [LARGE SCALE GENOMIC DNA]</scope>
    <source>
        <strain evidence="1 2">ATCC 44560</strain>
    </source>
</reference>
<dbReference type="GeneID" id="19125897"/>
<evidence type="ECO:0008006" key="3">
    <source>
        <dbReference type="Google" id="ProtNLM"/>
    </source>
</evidence>
<dbReference type="OrthoDB" id="1044435at2759"/>
<evidence type="ECO:0000313" key="1">
    <source>
        <dbReference type="EMBL" id="EUC50613.1"/>
    </source>
</evidence>
<dbReference type="HOGENOM" id="CLU_2468717_0_0_1"/>
<dbReference type="RefSeq" id="XP_007682915.1">
    <property type="nucleotide sequence ID" value="XM_007684725.1"/>
</dbReference>
<evidence type="ECO:0000313" key="2">
    <source>
        <dbReference type="Proteomes" id="UP000054032"/>
    </source>
</evidence>
<gene>
    <name evidence="1" type="ORF">COCMIDRAFT_81561</name>
</gene>
<protein>
    <recommendedName>
        <fullName evidence="3">Gamma-glutamylcyclotransferase AIG2-like domain-containing protein</fullName>
    </recommendedName>
</protein>
<dbReference type="KEGG" id="bor:COCMIDRAFT_81561"/>
<dbReference type="EMBL" id="KI963922">
    <property type="protein sequence ID" value="EUC50613.1"/>
    <property type="molecule type" value="Genomic_DNA"/>
</dbReference>
<sequence>MMIFGLNVADRRAMDAFQGGMYDLSRVTVEIELQDGTKEFHEALAYIWDGPSTDLVPVEDMSWSPLDMLRDKWLSGILKMVEHEEEAL</sequence>
<dbReference type="Proteomes" id="UP000054032">
    <property type="component" value="Unassembled WGS sequence"/>
</dbReference>
<dbReference type="AlphaFoldDB" id="W6ZKS7"/>
<name>W6ZKS7_COCMI</name>
<accession>W6ZKS7</accession>
<proteinExistence type="predicted"/>
<organism evidence="1 2">
    <name type="scientific">Bipolaris oryzae ATCC 44560</name>
    <dbReference type="NCBI Taxonomy" id="930090"/>
    <lineage>
        <taxon>Eukaryota</taxon>
        <taxon>Fungi</taxon>
        <taxon>Dikarya</taxon>
        <taxon>Ascomycota</taxon>
        <taxon>Pezizomycotina</taxon>
        <taxon>Dothideomycetes</taxon>
        <taxon>Pleosporomycetidae</taxon>
        <taxon>Pleosporales</taxon>
        <taxon>Pleosporineae</taxon>
        <taxon>Pleosporaceae</taxon>
        <taxon>Bipolaris</taxon>
    </lineage>
</organism>